<dbReference type="EMBL" id="FNJK01000001">
    <property type="protein sequence ID" value="SDO46283.1"/>
    <property type="molecule type" value="Genomic_DNA"/>
</dbReference>
<reference evidence="1 2" key="1">
    <citation type="submission" date="2016-10" db="EMBL/GenBank/DDBJ databases">
        <authorList>
            <person name="de Groot N.N."/>
        </authorList>
    </citation>
    <scope>NUCLEOTIDE SEQUENCE [LARGE SCALE GENOMIC DNA]</scope>
    <source>
        <strain evidence="1 2">Sb04</strain>
    </source>
</reference>
<accession>A0A1H0JRX4</accession>
<proteinExistence type="predicted"/>
<sequence length="58" mass="6964">MTETLLERLKREGKGHDLLDPELVEREQREQLGHLVRLRQRLGREITQREMDDLSNIL</sequence>
<name>A0A1H0JRX4_STREI</name>
<protein>
    <submittedName>
        <fullName evidence="1">Uncharacterized protein</fullName>
    </submittedName>
</protein>
<gene>
    <name evidence="1" type="ORF">SAMN05216347_101118</name>
</gene>
<dbReference type="AlphaFoldDB" id="A0A1H0JRX4"/>
<dbReference type="Proteomes" id="UP000183816">
    <property type="component" value="Unassembled WGS sequence"/>
</dbReference>
<evidence type="ECO:0000313" key="2">
    <source>
        <dbReference type="Proteomes" id="UP000183816"/>
    </source>
</evidence>
<dbReference type="RefSeq" id="WP_159427422.1">
    <property type="nucleotide sequence ID" value="NZ_FNJK01000001.1"/>
</dbReference>
<evidence type="ECO:0000313" key="1">
    <source>
        <dbReference type="EMBL" id="SDO46283.1"/>
    </source>
</evidence>
<organism evidence="1 2">
    <name type="scientific">Streptococcus equinus</name>
    <name type="common">Streptococcus bovis</name>
    <dbReference type="NCBI Taxonomy" id="1335"/>
    <lineage>
        <taxon>Bacteria</taxon>
        <taxon>Bacillati</taxon>
        <taxon>Bacillota</taxon>
        <taxon>Bacilli</taxon>
        <taxon>Lactobacillales</taxon>
        <taxon>Streptococcaceae</taxon>
        <taxon>Streptococcus</taxon>
    </lineage>
</organism>